<keyword evidence="1" id="KW-0472">Membrane</keyword>
<dbReference type="AlphaFoldDB" id="A0A1G7E4Y4"/>
<evidence type="ECO:0000256" key="1">
    <source>
        <dbReference type="SAM" id="Phobius"/>
    </source>
</evidence>
<dbReference type="EMBL" id="FNAR01000012">
    <property type="protein sequence ID" value="SDE58659.1"/>
    <property type="molecule type" value="Genomic_DNA"/>
</dbReference>
<protein>
    <submittedName>
        <fullName evidence="3">Uncharacterized protein</fullName>
    </submittedName>
</protein>
<evidence type="ECO:0000313" key="3">
    <source>
        <dbReference type="EMBL" id="SDE58659.1"/>
    </source>
</evidence>
<dbReference type="Proteomes" id="UP000198823">
    <property type="component" value="Unassembled WGS sequence"/>
</dbReference>
<evidence type="ECO:0000313" key="4">
    <source>
        <dbReference type="Proteomes" id="UP000198823"/>
    </source>
</evidence>
<organism evidence="3 4">
    <name type="scientific">Bhargavaea beijingensis</name>
    <dbReference type="NCBI Taxonomy" id="426756"/>
    <lineage>
        <taxon>Bacteria</taxon>
        <taxon>Bacillati</taxon>
        <taxon>Bacillota</taxon>
        <taxon>Bacilli</taxon>
        <taxon>Bacillales</taxon>
        <taxon>Caryophanaceae</taxon>
        <taxon>Bhargavaea</taxon>
    </lineage>
</organism>
<accession>A0A1G7E4Y4</accession>
<keyword evidence="1" id="KW-1133">Transmembrane helix</keyword>
<evidence type="ECO:0000313" key="2">
    <source>
        <dbReference type="EMBL" id="RSK34935.1"/>
    </source>
</evidence>
<dbReference type="Proteomes" id="UP000272481">
    <property type="component" value="Unassembled WGS sequence"/>
</dbReference>
<gene>
    <name evidence="2" type="ORF">EJA12_04475</name>
    <name evidence="3" type="ORF">SAMN04488126_11265</name>
</gene>
<feature type="transmembrane region" description="Helical" evidence="1">
    <location>
        <begin position="31"/>
        <end position="50"/>
    </location>
</feature>
<dbReference type="STRING" id="426756.SAMN04488126_11265"/>
<evidence type="ECO:0000313" key="5">
    <source>
        <dbReference type="Proteomes" id="UP000272481"/>
    </source>
</evidence>
<name>A0A1G7E4Y4_9BACL</name>
<keyword evidence="5" id="KW-1185">Reference proteome</keyword>
<keyword evidence="1" id="KW-0812">Transmembrane</keyword>
<reference evidence="2 5" key="2">
    <citation type="submission" date="2018-12" db="EMBL/GenBank/DDBJ databases">
        <title>Comparitive functional genomics of dry heat resistant strains isolated from the viking spacecraft.</title>
        <authorList>
            <person name="Seuylemezian A."/>
            <person name="Vaishampayan P."/>
        </authorList>
    </citation>
    <scope>NUCLEOTIDE SEQUENCE [LARGE SCALE GENOMIC DNA]</scope>
    <source>
        <strain evidence="2 5">M6-11</strain>
    </source>
</reference>
<reference evidence="3 4" key="1">
    <citation type="submission" date="2016-10" db="EMBL/GenBank/DDBJ databases">
        <authorList>
            <person name="de Groot N.N."/>
        </authorList>
    </citation>
    <scope>NUCLEOTIDE SEQUENCE [LARGE SCALE GENOMIC DNA]</scope>
    <source>
        <strain evidence="3 4">CGMCC 1.6762</strain>
    </source>
</reference>
<sequence length="60" mass="6864">MKYLQEVILVVSGLWMIIYFFYPAGSQLLQLAFWAIPFAMIYTAILMIAVKRKRGSSTSS</sequence>
<proteinExistence type="predicted"/>
<feature type="transmembrane region" description="Helical" evidence="1">
    <location>
        <begin position="7"/>
        <end position="25"/>
    </location>
</feature>
<dbReference type="RefSeq" id="WP_092097548.1">
    <property type="nucleotide sequence ID" value="NZ_FNAR01000012.1"/>
</dbReference>
<dbReference type="OrthoDB" id="2455564at2"/>
<dbReference type="EMBL" id="RWGW01000006">
    <property type="protein sequence ID" value="RSK34935.1"/>
    <property type="molecule type" value="Genomic_DNA"/>
</dbReference>